<protein>
    <submittedName>
        <fullName evidence="1">Uncharacterized protein</fullName>
    </submittedName>
</protein>
<dbReference type="EMBL" id="JAKKPZ010000896">
    <property type="protein sequence ID" value="KAI1691627.1"/>
    <property type="molecule type" value="Genomic_DNA"/>
</dbReference>
<evidence type="ECO:0000313" key="2">
    <source>
        <dbReference type="Proteomes" id="UP001201812"/>
    </source>
</evidence>
<organism evidence="1 2">
    <name type="scientific">Ditylenchus destructor</name>
    <dbReference type="NCBI Taxonomy" id="166010"/>
    <lineage>
        <taxon>Eukaryota</taxon>
        <taxon>Metazoa</taxon>
        <taxon>Ecdysozoa</taxon>
        <taxon>Nematoda</taxon>
        <taxon>Chromadorea</taxon>
        <taxon>Rhabditida</taxon>
        <taxon>Tylenchina</taxon>
        <taxon>Tylenchomorpha</taxon>
        <taxon>Sphaerularioidea</taxon>
        <taxon>Anguinidae</taxon>
        <taxon>Anguininae</taxon>
        <taxon>Ditylenchus</taxon>
    </lineage>
</organism>
<gene>
    <name evidence="1" type="ORF">DdX_21758</name>
</gene>
<keyword evidence="2" id="KW-1185">Reference proteome</keyword>
<proteinExistence type="predicted"/>
<dbReference type="Proteomes" id="UP001201812">
    <property type="component" value="Unassembled WGS sequence"/>
</dbReference>
<evidence type="ECO:0000313" key="1">
    <source>
        <dbReference type="EMBL" id="KAI1691627.1"/>
    </source>
</evidence>
<comment type="caution">
    <text evidence="1">The sequence shown here is derived from an EMBL/GenBank/DDBJ whole genome shotgun (WGS) entry which is preliminary data.</text>
</comment>
<dbReference type="AlphaFoldDB" id="A0AAD4MEG0"/>
<name>A0AAD4MEG0_9BILA</name>
<accession>A0AAD4MEG0</accession>
<sequence>MKGLDCATVLPHTTDAQPGKLCKLNAVPSPCSDLTEYLECLVIKKNETGYAPQMPNAETYKKQCDVEEPILARTRRSNSKSPTRLCSELQLLSDIVIDELKDVRITAIISFFFNDKFGVITFQQFNVLALEISLNGLNKLAFIGVLEIHKLLEI</sequence>
<reference evidence="1" key="1">
    <citation type="submission" date="2022-01" db="EMBL/GenBank/DDBJ databases">
        <title>Genome Sequence Resource for Two Populations of Ditylenchus destructor, the Migratory Endoparasitic Phytonematode.</title>
        <authorList>
            <person name="Zhang H."/>
            <person name="Lin R."/>
            <person name="Xie B."/>
        </authorList>
    </citation>
    <scope>NUCLEOTIDE SEQUENCE</scope>
    <source>
        <strain evidence="1">BazhouSP</strain>
    </source>
</reference>